<dbReference type="AlphaFoldDB" id="A0A7C3ZX03"/>
<dbReference type="EMBL" id="DSPX01000129">
    <property type="protein sequence ID" value="HGG01528.1"/>
    <property type="molecule type" value="Genomic_DNA"/>
</dbReference>
<feature type="compositionally biased region" description="Basic and acidic residues" evidence="1">
    <location>
        <begin position="44"/>
        <end position="54"/>
    </location>
</feature>
<protein>
    <submittedName>
        <fullName evidence="2">Uncharacterized protein</fullName>
    </submittedName>
</protein>
<reference evidence="2" key="1">
    <citation type="journal article" date="2020" name="mSystems">
        <title>Genome- and Community-Level Interaction Insights into Carbon Utilization and Element Cycling Functions of Hydrothermarchaeota in Hydrothermal Sediment.</title>
        <authorList>
            <person name="Zhou Z."/>
            <person name="Liu Y."/>
            <person name="Xu W."/>
            <person name="Pan J."/>
            <person name="Luo Z.H."/>
            <person name="Li M."/>
        </authorList>
    </citation>
    <scope>NUCLEOTIDE SEQUENCE [LARGE SCALE GENOMIC DNA]</scope>
    <source>
        <strain evidence="2">SpSt-374</strain>
    </source>
</reference>
<evidence type="ECO:0000256" key="1">
    <source>
        <dbReference type="SAM" id="MobiDB-lite"/>
    </source>
</evidence>
<comment type="caution">
    <text evidence="2">The sequence shown here is derived from an EMBL/GenBank/DDBJ whole genome shotgun (WGS) entry which is preliminary data.</text>
</comment>
<accession>A0A7C3ZX03</accession>
<feature type="compositionally biased region" description="Polar residues" evidence="1">
    <location>
        <begin position="1"/>
        <end position="30"/>
    </location>
</feature>
<name>A0A7C3ZX03_9CYAN</name>
<feature type="region of interest" description="Disordered" evidence="1">
    <location>
        <begin position="1"/>
        <end position="59"/>
    </location>
</feature>
<organism evidence="2">
    <name type="scientific">Planktothricoides sp. SpSt-374</name>
    <dbReference type="NCBI Taxonomy" id="2282167"/>
    <lineage>
        <taxon>Bacteria</taxon>
        <taxon>Bacillati</taxon>
        <taxon>Cyanobacteriota</taxon>
        <taxon>Cyanophyceae</taxon>
        <taxon>Oscillatoriophycideae</taxon>
        <taxon>Oscillatoriales</taxon>
        <taxon>Oscillatoriaceae</taxon>
        <taxon>Planktothricoides</taxon>
    </lineage>
</organism>
<gene>
    <name evidence="2" type="ORF">ENR15_12985</name>
</gene>
<sequence length="103" mass="11500">MSTLLIAQPQSAPANTESTRPGEALNSSPNAVRRQVSIAPAPEDLPRTSPDRIHSAPVSAQKDQRLIELMKSIYQAEHQVKFLHLQAEAETLLLQMRLRQHQN</sequence>
<evidence type="ECO:0000313" key="2">
    <source>
        <dbReference type="EMBL" id="HGG01528.1"/>
    </source>
</evidence>
<proteinExistence type="predicted"/>